<dbReference type="EMBL" id="JAQMLS010000002">
    <property type="protein sequence ID" value="MDB8741157.1"/>
    <property type="molecule type" value="Genomic_DNA"/>
</dbReference>
<evidence type="ECO:0000313" key="3">
    <source>
        <dbReference type="Proteomes" id="UP001211421"/>
    </source>
</evidence>
<organism evidence="1 3">
    <name type="scientific">Ruminococcus bicirculans</name>
    <name type="common">ex Wegman et al. 2014</name>
    <dbReference type="NCBI Taxonomy" id="1160721"/>
    <lineage>
        <taxon>Bacteria</taxon>
        <taxon>Bacillati</taxon>
        <taxon>Bacillota</taxon>
        <taxon>Clostridia</taxon>
        <taxon>Eubacteriales</taxon>
        <taxon>Oscillospiraceae</taxon>
        <taxon>Ruminococcus</taxon>
    </lineage>
</organism>
<evidence type="ECO:0000313" key="1">
    <source>
        <dbReference type="EMBL" id="MDB8741157.1"/>
    </source>
</evidence>
<evidence type="ECO:0000313" key="2">
    <source>
        <dbReference type="EMBL" id="MDB8750172.1"/>
    </source>
</evidence>
<name>A0AAW6E2K1_9FIRM</name>
<dbReference type="RefSeq" id="WP_195221119.1">
    <property type="nucleotide sequence ID" value="NZ_CAKVSD010000012.1"/>
</dbReference>
<dbReference type="Proteomes" id="UP001211421">
    <property type="component" value="Unassembled WGS sequence"/>
</dbReference>
<proteinExistence type="predicted"/>
<comment type="caution">
    <text evidence="1">The sequence shown here is derived from an EMBL/GenBank/DDBJ whole genome shotgun (WGS) entry which is preliminary data.</text>
</comment>
<reference evidence="1" key="1">
    <citation type="submission" date="2023-01" db="EMBL/GenBank/DDBJ databases">
        <title>Human gut microbiome strain richness.</title>
        <authorList>
            <person name="Chen-Liaw A."/>
        </authorList>
    </citation>
    <scope>NUCLEOTIDE SEQUENCE</scope>
    <source>
        <strain evidence="2">D43st1_D9_D43t1_170807</strain>
        <strain evidence="1">D59st1_B8_D59t2_181005</strain>
    </source>
</reference>
<protein>
    <submittedName>
        <fullName evidence="1">Uncharacterized protein</fullName>
    </submittedName>
</protein>
<dbReference type="AlphaFoldDB" id="A0AAW6E2K1"/>
<dbReference type="InterPro" id="IPR036689">
    <property type="entry name" value="ESAT-6-like_sf"/>
</dbReference>
<dbReference type="Proteomes" id="UP001213042">
    <property type="component" value="Unassembled WGS sequence"/>
</dbReference>
<gene>
    <name evidence="1" type="ORF">PNV70_03630</name>
    <name evidence="2" type="ORF">PNW00_06885</name>
</gene>
<accession>A0AAW6E2K1</accession>
<dbReference type="SUPFAM" id="SSF140453">
    <property type="entry name" value="EsxAB dimer-like"/>
    <property type="match status" value="1"/>
</dbReference>
<sequence>MAGCKVVKASMDQSVTNLLNCSTQYEEAATTFVAAFKAAIEAMEGDAKDALVEFFETNIEGLVTKDIPGAVKGLSELLKANAQNFDDVDAQLANSIRGNGGGNGGN</sequence>
<dbReference type="EMBL" id="JAQMLU010000009">
    <property type="protein sequence ID" value="MDB8750172.1"/>
    <property type="molecule type" value="Genomic_DNA"/>
</dbReference>